<accession>A0A1V8S8A1</accession>
<dbReference type="OrthoDB" id="3968080at2759"/>
<feature type="coiled-coil region" evidence="1">
    <location>
        <begin position="328"/>
        <end position="369"/>
    </location>
</feature>
<dbReference type="InParanoid" id="A0A1V8S8A1"/>
<dbReference type="AlphaFoldDB" id="A0A1V8S8A1"/>
<dbReference type="Proteomes" id="UP000192596">
    <property type="component" value="Unassembled WGS sequence"/>
</dbReference>
<dbReference type="EMBL" id="NAJO01000156">
    <property type="protein sequence ID" value="OQN95140.1"/>
    <property type="molecule type" value="Genomic_DNA"/>
</dbReference>
<keyword evidence="3" id="KW-1185">Reference proteome</keyword>
<evidence type="ECO:0000256" key="1">
    <source>
        <dbReference type="SAM" id="Coils"/>
    </source>
</evidence>
<keyword evidence="1" id="KW-0175">Coiled coil</keyword>
<evidence type="ECO:0000313" key="3">
    <source>
        <dbReference type="Proteomes" id="UP000192596"/>
    </source>
</evidence>
<name>A0A1V8S8A1_9PEZI</name>
<sequence length="376" mass="41522">MDTDRTHAQHAAYVEFVYSFRRPETTDTAAFFYQSVQTWKEKTQALLDAEGDADVEKKALANMRNFDAAGLIMETGRGMDAPSPCQECTKKGETCRVWKDKDEACAYCKRHRKRNCRAYVKPVVDTVMGGTEEGSGQAVDLTTARAELDVAATEAIRDIESARIEACNALADAGGEAADQVTEALSEAKEHIADYGNGAMSLIRDYHVKANKTFKAAISEAIQKSNEALSETMNKQRELLSKVVPAAKEVNSESTDRLNEVHSESIKRLQNVTGEAVAKLEKAFGDAWNRIHESSSEAEQRFAGVAAKRPQTQQGSGEVSEKMFKALVLQVQEMEKKHEKDIAELKEVNQDLKGELTAARQEIEMLKGTMVSEATM</sequence>
<organism evidence="2 3">
    <name type="scientific">Cryoendolithus antarcticus</name>
    <dbReference type="NCBI Taxonomy" id="1507870"/>
    <lineage>
        <taxon>Eukaryota</taxon>
        <taxon>Fungi</taxon>
        <taxon>Dikarya</taxon>
        <taxon>Ascomycota</taxon>
        <taxon>Pezizomycotina</taxon>
        <taxon>Dothideomycetes</taxon>
        <taxon>Dothideomycetidae</taxon>
        <taxon>Cladosporiales</taxon>
        <taxon>Cladosporiaceae</taxon>
        <taxon>Cryoendolithus</taxon>
    </lineage>
</organism>
<evidence type="ECO:0000313" key="2">
    <source>
        <dbReference type="EMBL" id="OQN95140.1"/>
    </source>
</evidence>
<comment type="caution">
    <text evidence="2">The sequence shown here is derived from an EMBL/GenBank/DDBJ whole genome shotgun (WGS) entry which is preliminary data.</text>
</comment>
<protein>
    <submittedName>
        <fullName evidence="2">Uncharacterized protein</fullName>
    </submittedName>
</protein>
<proteinExistence type="predicted"/>
<gene>
    <name evidence="2" type="ORF">B0A48_18725</name>
</gene>
<reference evidence="3" key="1">
    <citation type="submission" date="2017-03" db="EMBL/GenBank/DDBJ databases">
        <title>Genomes of endolithic fungi from Antarctica.</title>
        <authorList>
            <person name="Coleine C."/>
            <person name="Masonjones S."/>
            <person name="Stajich J.E."/>
        </authorList>
    </citation>
    <scope>NUCLEOTIDE SEQUENCE [LARGE SCALE GENOMIC DNA]</scope>
    <source>
        <strain evidence="3">CCFEE 5527</strain>
    </source>
</reference>